<dbReference type="EMBL" id="NPDV01000004">
    <property type="protein sequence ID" value="PJZ54175.1"/>
    <property type="molecule type" value="Genomic_DNA"/>
</dbReference>
<evidence type="ECO:0000313" key="3">
    <source>
        <dbReference type="Proteomes" id="UP000232149"/>
    </source>
</evidence>
<sequence length="64" mass="7459">MGTFRKIKEPSRISILKCSSKIKWSAIFHRPFFVFPESALERVGKARGIPQMQKHNFTITFSVF</sequence>
<dbReference type="Proteomes" id="UP000232188">
    <property type="component" value="Unassembled WGS sequence"/>
</dbReference>
<evidence type="ECO:0000313" key="2">
    <source>
        <dbReference type="EMBL" id="PJZ62645.1"/>
    </source>
</evidence>
<organism evidence="1 4">
    <name type="scientific">Leptospira adleri</name>
    <dbReference type="NCBI Taxonomy" id="2023186"/>
    <lineage>
        <taxon>Bacteria</taxon>
        <taxon>Pseudomonadati</taxon>
        <taxon>Spirochaetota</taxon>
        <taxon>Spirochaetia</taxon>
        <taxon>Leptospirales</taxon>
        <taxon>Leptospiraceae</taxon>
        <taxon>Leptospira</taxon>
    </lineage>
</organism>
<dbReference type="AlphaFoldDB" id="A0A2M9YRK7"/>
<dbReference type="Proteomes" id="UP000232149">
    <property type="component" value="Unassembled WGS sequence"/>
</dbReference>
<keyword evidence="3" id="KW-1185">Reference proteome</keyword>
<dbReference type="EMBL" id="NPDU01000013">
    <property type="protein sequence ID" value="PJZ62645.1"/>
    <property type="molecule type" value="Genomic_DNA"/>
</dbReference>
<protein>
    <submittedName>
        <fullName evidence="1">Uncharacterized protein</fullName>
    </submittedName>
</protein>
<reference evidence="3 4" key="1">
    <citation type="submission" date="2017-07" db="EMBL/GenBank/DDBJ databases">
        <title>Leptospira spp. isolated from tropical soils.</title>
        <authorList>
            <person name="Thibeaux R."/>
            <person name="Iraola G."/>
            <person name="Ferres I."/>
            <person name="Bierque E."/>
            <person name="Girault D."/>
            <person name="Soupe-Gilbert M.-E."/>
            <person name="Picardeau M."/>
            <person name="Goarant C."/>
        </authorList>
    </citation>
    <scope>NUCLEOTIDE SEQUENCE [LARGE SCALE GENOMIC DNA]</scope>
    <source>
        <strain evidence="1 4">FH2-B-C1</strain>
        <strain evidence="2 3">FH2-B-D1</strain>
    </source>
</reference>
<name>A0A2M9YRK7_9LEPT</name>
<proteinExistence type="predicted"/>
<evidence type="ECO:0000313" key="1">
    <source>
        <dbReference type="EMBL" id="PJZ54175.1"/>
    </source>
</evidence>
<accession>A0A2M9YRK7</accession>
<gene>
    <name evidence="2" type="ORF">CH376_06590</name>
    <name evidence="1" type="ORF">CH380_06610</name>
</gene>
<comment type="caution">
    <text evidence="1">The sequence shown here is derived from an EMBL/GenBank/DDBJ whole genome shotgun (WGS) entry which is preliminary data.</text>
</comment>
<evidence type="ECO:0000313" key="4">
    <source>
        <dbReference type="Proteomes" id="UP000232188"/>
    </source>
</evidence>